<dbReference type="InterPro" id="IPR028978">
    <property type="entry name" value="Chorismate_lyase_/UTRA_dom_sf"/>
</dbReference>
<dbReference type="EMBL" id="AZCU01000008">
    <property type="protein sequence ID" value="KRK25287.1"/>
    <property type="molecule type" value="Genomic_DNA"/>
</dbReference>
<protein>
    <submittedName>
        <fullName evidence="5">Transcription regulator</fullName>
    </submittedName>
</protein>
<evidence type="ECO:0000259" key="4">
    <source>
        <dbReference type="PROSITE" id="PS50949"/>
    </source>
</evidence>
<feature type="domain" description="HTH gntR-type" evidence="4">
    <location>
        <begin position="3"/>
        <end position="72"/>
    </location>
</feature>
<reference evidence="5 6" key="1">
    <citation type="journal article" date="2015" name="Genome Announc.">
        <title>Expanding the biotechnology potential of lactobacilli through comparative genomics of 213 strains and associated genera.</title>
        <authorList>
            <person name="Sun Z."/>
            <person name="Harris H.M."/>
            <person name="McCann A."/>
            <person name="Guo C."/>
            <person name="Argimon S."/>
            <person name="Zhang W."/>
            <person name="Yang X."/>
            <person name="Jeffery I.B."/>
            <person name="Cooney J.C."/>
            <person name="Kagawa T.F."/>
            <person name="Liu W."/>
            <person name="Song Y."/>
            <person name="Salvetti E."/>
            <person name="Wrobel A."/>
            <person name="Rasinkangas P."/>
            <person name="Parkhill J."/>
            <person name="Rea M.C."/>
            <person name="O'Sullivan O."/>
            <person name="Ritari J."/>
            <person name="Douillard F.P."/>
            <person name="Paul Ross R."/>
            <person name="Yang R."/>
            <person name="Briner A.E."/>
            <person name="Felis G.E."/>
            <person name="de Vos W.M."/>
            <person name="Barrangou R."/>
            <person name="Klaenhammer T.R."/>
            <person name="Caufield P.W."/>
            <person name="Cui Y."/>
            <person name="Zhang H."/>
            <person name="O'Toole P.W."/>
        </authorList>
    </citation>
    <scope>NUCLEOTIDE SEQUENCE [LARGE SCALE GENOMIC DNA]</scope>
    <source>
        <strain evidence="5 6">DSM 20314</strain>
    </source>
</reference>
<dbReference type="SMART" id="SM00345">
    <property type="entry name" value="HTH_GNTR"/>
    <property type="match status" value="1"/>
</dbReference>
<sequence>MAHLDTDQLVQTILADIQAGQLADEQRKLPAEPVLMERYQVTRYTLLQALKQLSTMGYTYQMHGIGTFVRQQQTNNSIALQHDGGLSEAAARAGLKLATRKATMATITVADADFLPETGQFAQDEELIDIRRFRELDGQPYLLEHSYYLKSIVDAIPEEALYGSLFNYFEQQRDVNVGFIDQLLMSEPLPAIAGEFMKLPAGAPSLVVKDETYLTTGKMLAFSKQYYDYRRARLFMVKKIR</sequence>
<dbReference type="GeneID" id="49395167"/>
<comment type="caution">
    <text evidence="5">The sequence shown here is derived from an EMBL/GenBank/DDBJ whole genome shotgun (WGS) entry which is preliminary data.</text>
</comment>
<accession>A0A837RAG7</accession>
<dbReference type="InterPro" id="IPR036390">
    <property type="entry name" value="WH_DNA-bd_sf"/>
</dbReference>
<keyword evidence="3" id="KW-0804">Transcription</keyword>
<dbReference type="PANTHER" id="PTHR44846:SF4">
    <property type="entry name" value="HTH GNTR-TYPE DOMAIN-CONTAINING PROTEIN"/>
    <property type="match status" value="1"/>
</dbReference>
<dbReference type="GO" id="GO:0003677">
    <property type="term" value="F:DNA binding"/>
    <property type="evidence" value="ECO:0007669"/>
    <property type="project" value="UniProtKB-KW"/>
</dbReference>
<dbReference type="InterPro" id="IPR000524">
    <property type="entry name" value="Tscrpt_reg_HTH_GntR"/>
</dbReference>
<evidence type="ECO:0000313" key="5">
    <source>
        <dbReference type="EMBL" id="KRK25287.1"/>
    </source>
</evidence>
<dbReference type="InterPro" id="IPR050679">
    <property type="entry name" value="Bact_HTH_transcr_reg"/>
</dbReference>
<dbReference type="PANTHER" id="PTHR44846">
    <property type="entry name" value="MANNOSYL-D-GLYCERATE TRANSPORT/METABOLISM SYSTEM REPRESSOR MNGR-RELATED"/>
    <property type="match status" value="1"/>
</dbReference>
<gene>
    <name evidence="5" type="ORF">FD24_GL003132</name>
</gene>
<dbReference type="AlphaFoldDB" id="A0A837RAG7"/>
<dbReference type="GO" id="GO:0045892">
    <property type="term" value="P:negative regulation of DNA-templated transcription"/>
    <property type="evidence" value="ECO:0007669"/>
    <property type="project" value="TreeGrafter"/>
</dbReference>
<evidence type="ECO:0000256" key="1">
    <source>
        <dbReference type="ARBA" id="ARBA00023015"/>
    </source>
</evidence>
<dbReference type="Pfam" id="PF07702">
    <property type="entry name" value="UTRA"/>
    <property type="match status" value="1"/>
</dbReference>
<dbReference type="PROSITE" id="PS50949">
    <property type="entry name" value="HTH_GNTR"/>
    <property type="match status" value="1"/>
</dbReference>
<dbReference type="GO" id="GO:0003700">
    <property type="term" value="F:DNA-binding transcription factor activity"/>
    <property type="evidence" value="ECO:0007669"/>
    <property type="project" value="InterPro"/>
</dbReference>
<dbReference type="InterPro" id="IPR036388">
    <property type="entry name" value="WH-like_DNA-bd_sf"/>
</dbReference>
<name>A0A837RAG7_LACPE</name>
<evidence type="ECO:0000313" key="6">
    <source>
        <dbReference type="Proteomes" id="UP000051020"/>
    </source>
</evidence>
<dbReference type="SMART" id="SM00866">
    <property type="entry name" value="UTRA"/>
    <property type="match status" value="1"/>
</dbReference>
<dbReference type="Proteomes" id="UP000051020">
    <property type="component" value="Unassembled WGS sequence"/>
</dbReference>
<dbReference type="Gene3D" id="1.10.10.10">
    <property type="entry name" value="Winged helix-like DNA-binding domain superfamily/Winged helix DNA-binding domain"/>
    <property type="match status" value="1"/>
</dbReference>
<dbReference type="SUPFAM" id="SSF64288">
    <property type="entry name" value="Chorismate lyase-like"/>
    <property type="match status" value="1"/>
</dbReference>
<dbReference type="SUPFAM" id="SSF46785">
    <property type="entry name" value="Winged helix' DNA-binding domain"/>
    <property type="match status" value="1"/>
</dbReference>
<organism evidence="5 6">
    <name type="scientific">Lactiplantibacillus pentosus DSM 20314</name>
    <dbReference type="NCBI Taxonomy" id="1423791"/>
    <lineage>
        <taxon>Bacteria</taxon>
        <taxon>Bacillati</taxon>
        <taxon>Bacillota</taxon>
        <taxon>Bacilli</taxon>
        <taxon>Lactobacillales</taxon>
        <taxon>Lactobacillaceae</taxon>
        <taxon>Lactiplantibacillus</taxon>
    </lineage>
</organism>
<dbReference type="CDD" id="cd07377">
    <property type="entry name" value="WHTH_GntR"/>
    <property type="match status" value="1"/>
</dbReference>
<keyword evidence="1" id="KW-0805">Transcription regulation</keyword>
<proteinExistence type="predicted"/>
<dbReference type="Pfam" id="PF00392">
    <property type="entry name" value="GntR"/>
    <property type="match status" value="1"/>
</dbReference>
<evidence type="ECO:0000256" key="2">
    <source>
        <dbReference type="ARBA" id="ARBA00023125"/>
    </source>
</evidence>
<dbReference type="Gene3D" id="3.40.1410.10">
    <property type="entry name" value="Chorismate lyase-like"/>
    <property type="match status" value="1"/>
</dbReference>
<dbReference type="InterPro" id="IPR011663">
    <property type="entry name" value="UTRA"/>
</dbReference>
<dbReference type="RefSeq" id="WP_056952607.1">
    <property type="nucleotide sequence ID" value="NZ_AZCU01000008.1"/>
</dbReference>
<evidence type="ECO:0000256" key="3">
    <source>
        <dbReference type="ARBA" id="ARBA00023163"/>
    </source>
</evidence>
<keyword evidence="2" id="KW-0238">DNA-binding</keyword>